<proteinExistence type="predicted"/>
<feature type="transmembrane region" description="Helical" evidence="1">
    <location>
        <begin position="7"/>
        <end position="28"/>
    </location>
</feature>
<keyword evidence="3" id="KW-1185">Reference proteome</keyword>
<protein>
    <submittedName>
        <fullName evidence="2">Uncharacterized protein</fullName>
    </submittedName>
</protein>
<comment type="caution">
    <text evidence="2">The sequence shown here is derived from an EMBL/GenBank/DDBJ whole genome shotgun (WGS) entry which is preliminary data.</text>
</comment>
<feature type="transmembrane region" description="Helical" evidence="1">
    <location>
        <begin position="75"/>
        <end position="100"/>
    </location>
</feature>
<evidence type="ECO:0000313" key="2">
    <source>
        <dbReference type="EMBL" id="MFD2584326.1"/>
    </source>
</evidence>
<keyword evidence="1" id="KW-1133">Transmembrane helix</keyword>
<accession>A0ABW5MPV3</accession>
<reference evidence="3" key="1">
    <citation type="journal article" date="2019" name="Int. J. Syst. Evol. Microbiol.">
        <title>The Global Catalogue of Microorganisms (GCM) 10K type strain sequencing project: providing services to taxonomists for standard genome sequencing and annotation.</title>
        <authorList>
            <consortium name="The Broad Institute Genomics Platform"/>
            <consortium name="The Broad Institute Genome Sequencing Center for Infectious Disease"/>
            <person name="Wu L."/>
            <person name="Ma J."/>
        </authorList>
    </citation>
    <scope>NUCLEOTIDE SEQUENCE [LARGE SCALE GENOMIC DNA]</scope>
    <source>
        <strain evidence="3">KCTC 42866</strain>
    </source>
</reference>
<name>A0ABW5MPV3_9SPHI</name>
<gene>
    <name evidence="2" type="ORF">ACFSR6_17630</name>
</gene>
<dbReference type="EMBL" id="JBHULL010000029">
    <property type="protein sequence ID" value="MFD2584326.1"/>
    <property type="molecule type" value="Genomic_DNA"/>
</dbReference>
<feature type="transmembrane region" description="Helical" evidence="1">
    <location>
        <begin position="48"/>
        <end position="68"/>
    </location>
</feature>
<dbReference type="Proteomes" id="UP001597461">
    <property type="component" value="Unassembled WGS sequence"/>
</dbReference>
<dbReference type="RefSeq" id="WP_379081259.1">
    <property type="nucleotide sequence ID" value="NZ_JBHULL010000029.1"/>
</dbReference>
<sequence>MKNISMLLIKFLTVLLLATTIVTLYFVYSFGALADEITFAAVLQTIKQFGLVISIPTTILFVIADFLIKKIQETWVLYIVRCMVFFGILSLISLVLSFYLTSNALLNNPFVRLYNTNPVKWTFQINDIL</sequence>
<evidence type="ECO:0000256" key="1">
    <source>
        <dbReference type="SAM" id="Phobius"/>
    </source>
</evidence>
<keyword evidence="1" id="KW-0472">Membrane</keyword>
<organism evidence="2 3">
    <name type="scientific">Pedobacter vanadiisoli</name>
    <dbReference type="NCBI Taxonomy" id="1761975"/>
    <lineage>
        <taxon>Bacteria</taxon>
        <taxon>Pseudomonadati</taxon>
        <taxon>Bacteroidota</taxon>
        <taxon>Sphingobacteriia</taxon>
        <taxon>Sphingobacteriales</taxon>
        <taxon>Sphingobacteriaceae</taxon>
        <taxon>Pedobacter</taxon>
    </lineage>
</organism>
<keyword evidence="1" id="KW-0812">Transmembrane</keyword>
<evidence type="ECO:0000313" key="3">
    <source>
        <dbReference type="Proteomes" id="UP001597461"/>
    </source>
</evidence>